<sequence>MSLSKLVSTRFLLTLICILFLFTRLYKISEIPASVYWDEASIGYNAYSISQTLKDEWGEFLPIHFRAFGEFKLPVYIYAVVPFVKLFGLSAFSVRLPSVLFSLGVVILTYVLARKLYGSKTIGFFSSFFVSISPWFFIFSRTGYEATAGLFFYLLAVYFFLQYQKSSWYILFSVIGFILSAYSYNSFRVIAPLSILVLVINWISAGVYPMLRHGVGMTKKRRIIWPLLLSAVILVLSIIPIYRLYKFDSGGVRLQAVGATGTAVIKNYFSHFSPDFLILKGDKNLRSQQSGFGQLYLPELILAVLGLLYIICRKPTTACLLPLLLLLLGPVPAAVTKESPHALRSISMVPFIAIIVAQGAVHLGQLFKNRKYLINFTIVIIFLIFFVNYFQNFLNLFPVESAKDWQYEYKVINKDYGDKFDKYSRIFISDRYAQPYIFTLFYLKYDPDKFRKEAVRNSIDQWGFSTVKEFGKFEFGKFPEIVSFN</sequence>
<evidence type="ECO:0000256" key="2">
    <source>
        <dbReference type="ARBA" id="ARBA00022475"/>
    </source>
</evidence>
<evidence type="ECO:0000313" key="11">
    <source>
        <dbReference type="Proteomes" id="UP000177258"/>
    </source>
</evidence>
<feature type="transmembrane region" description="Helical" evidence="8">
    <location>
        <begin position="168"/>
        <end position="184"/>
    </location>
</feature>
<keyword evidence="6 8" id="KW-1133">Transmembrane helix</keyword>
<keyword evidence="2" id="KW-1003">Cell membrane</keyword>
<gene>
    <name evidence="10" type="ORF">A3D83_01130</name>
</gene>
<keyword evidence="7 8" id="KW-0472">Membrane</keyword>
<dbReference type="GO" id="GO:0009103">
    <property type="term" value="P:lipopolysaccharide biosynthetic process"/>
    <property type="evidence" value="ECO:0007669"/>
    <property type="project" value="UniProtKB-ARBA"/>
</dbReference>
<feature type="transmembrane region" description="Helical" evidence="8">
    <location>
        <begin position="342"/>
        <end position="360"/>
    </location>
</feature>
<comment type="subcellular location">
    <subcellularLocation>
        <location evidence="1">Cell membrane</location>
        <topology evidence="1">Multi-pass membrane protein</topology>
    </subcellularLocation>
</comment>
<reference evidence="10 11" key="1">
    <citation type="journal article" date="2016" name="Nat. Commun.">
        <title>Thousands of microbial genomes shed light on interconnected biogeochemical processes in an aquifer system.</title>
        <authorList>
            <person name="Anantharaman K."/>
            <person name="Brown C.T."/>
            <person name="Hug L.A."/>
            <person name="Sharon I."/>
            <person name="Castelle C.J."/>
            <person name="Probst A.J."/>
            <person name="Thomas B.C."/>
            <person name="Singh A."/>
            <person name="Wilkins M.J."/>
            <person name="Karaoz U."/>
            <person name="Brodie E.L."/>
            <person name="Williams K.H."/>
            <person name="Hubbard S.S."/>
            <person name="Banfield J.F."/>
        </authorList>
    </citation>
    <scope>NUCLEOTIDE SEQUENCE [LARGE SCALE GENOMIC DNA]</scope>
</reference>
<organism evidence="10 11">
    <name type="scientific">Candidatus Daviesbacteria bacterium RIFCSPHIGHO2_02_FULL_41_10</name>
    <dbReference type="NCBI Taxonomy" id="1797774"/>
    <lineage>
        <taxon>Bacteria</taxon>
        <taxon>Candidatus Daviesiibacteriota</taxon>
    </lineage>
</organism>
<evidence type="ECO:0000259" key="9">
    <source>
        <dbReference type="Pfam" id="PF02366"/>
    </source>
</evidence>
<dbReference type="GO" id="GO:0016763">
    <property type="term" value="F:pentosyltransferase activity"/>
    <property type="evidence" value="ECO:0007669"/>
    <property type="project" value="TreeGrafter"/>
</dbReference>
<dbReference type="GO" id="GO:0006493">
    <property type="term" value="P:protein O-linked glycosylation"/>
    <property type="evidence" value="ECO:0007669"/>
    <property type="project" value="InterPro"/>
</dbReference>
<keyword evidence="3" id="KW-0328">Glycosyltransferase</keyword>
<dbReference type="InterPro" id="IPR003342">
    <property type="entry name" value="ArnT-like_N"/>
</dbReference>
<evidence type="ECO:0000313" key="10">
    <source>
        <dbReference type="EMBL" id="OGE33556.1"/>
    </source>
</evidence>
<dbReference type="Pfam" id="PF02366">
    <property type="entry name" value="PMT"/>
    <property type="match status" value="1"/>
</dbReference>
<feature type="transmembrane region" description="Helical" evidence="8">
    <location>
        <begin position="122"/>
        <end position="138"/>
    </location>
</feature>
<evidence type="ECO:0000256" key="5">
    <source>
        <dbReference type="ARBA" id="ARBA00022692"/>
    </source>
</evidence>
<keyword evidence="4" id="KW-0808">Transferase</keyword>
<feature type="transmembrane region" description="Helical" evidence="8">
    <location>
        <begin position="319"/>
        <end position="336"/>
    </location>
</feature>
<dbReference type="GO" id="GO:0000030">
    <property type="term" value="F:mannosyltransferase activity"/>
    <property type="evidence" value="ECO:0007669"/>
    <property type="project" value="InterPro"/>
</dbReference>
<feature type="domain" description="ArnT-like N-terminal" evidence="9">
    <location>
        <begin position="16"/>
        <end position="242"/>
    </location>
</feature>
<dbReference type="EMBL" id="MFDB01000008">
    <property type="protein sequence ID" value="OGE33556.1"/>
    <property type="molecule type" value="Genomic_DNA"/>
</dbReference>
<dbReference type="PANTHER" id="PTHR33908">
    <property type="entry name" value="MANNOSYLTRANSFERASE YKCB-RELATED"/>
    <property type="match status" value="1"/>
</dbReference>
<name>A0A1F5JY24_9BACT</name>
<feature type="transmembrane region" description="Helical" evidence="8">
    <location>
        <begin position="190"/>
        <end position="211"/>
    </location>
</feature>
<evidence type="ECO:0000256" key="8">
    <source>
        <dbReference type="SAM" id="Phobius"/>
    </source>
</evidence>
<feature type="transmembrane region" description="Helical" evidence="8">
    <location>
        <begin position="223"/>
        <end position="245"/>
    </location>
</feature>
<dbReference type="PANTHER" id="PTHR33908:SF11">
    <property type="entry name" value="MEMBRANE PROTEIN"/>
    <property type="match status" value="1"/>
</dbReference>
<evidence type="ECO:0000256" key="1">
    <source>
        <dbReference type="ARBA" id="ARBA00004651"/>
    </source>
</evidence>
<dbReference type="GO" id="GO:0005886">
    <property type="term" value="C:plasma membrane"/>
    <property type="evidence" value="ECO:0007669"/>
    <property type="project" value="UniProtKB-SubCell"/>
</dbReference>
<evidence type="ECO:0000256" key="7">
    <source>
        <dbReference type="ARBA" id="ARBA00023136"/>
    </source>
</evidence>
<evidence type="ECO:0000256" key="6">
    <source>
        <dbReference type="ARBA" id="ARBA00022989"/>
    </source>
</evidence>
<comment type="caution">
    <text evidence="10">The sequence shown here is derived from an EMBL/GenBank/DDBJ whole genome shotgun (WGS) entry which is preliminary data.</text>
</comment>
<protein>
    <recommendedName>
        <fullName evidence="9">ArnT-like N-terminal domain-containing protein</fullName>
    </recommendedName>
</protein>
<feature type="transmembrane region" description="Helical" evidence="8">
    <location>
        <begin position="295"/>
        <end position="312"/>
    </location>
</feature>
<proteinExistence type="predicted"/>
<evidence type="ECO:0000256" key="4">
    <source>
        <dbReference type="ARBA" id="ARBA00022679"/>
    </source>
</evidence>
<dbReference type="AlphaFoldDB" id="A0A1F5JY24"/>
<accession>A0A1F5JY24</accession>
<feature type="transmembrane region" description="Helical" evidence="8">
    <location>
        <begin position="144"/>
        <end position="161"/>
    </location>
</feature>
<feature type="transmembrane region" description="Helical" evidence="8">
    <location>
        <begin position="92"/>
        <end position="113"/>
    </location>
</feature>
<dbReference type="InterPro" id="IPR050297">
    <property type="entry name" value="LipidA_mod_glycosyltrf_83"/>
</dbReference>
<dbReference type="Proteomes" id="UP000177258">
    <property type="component" value="Unassembled WGS sequence"/>
</dbReference>
<evidence type="ECO:0000256" key="3">
    <source>
        <dbReference type="ARBA" id="ARBA00022676"/>
    </source>
</evidence>
<keyword evidence="5 8" id="KW-0812">Transmembrane</keyword>
<feature type="transmembrane region" description="Helical" evidence="8">
    <location>
        <begin position="372"/>
        <end position="390"/>
    </location>
</feature>